<comment type="caution">
    <text evidence="4">The sequence shown here is derived from an EMBL/GenBank/DDBJ whole genome shotgun (WGS) entry which is preliminary data.</text>
</comment>
<sequence>MKKLAVVFKLILILSVFGIIFILFHSFNPGATITKEPPKKLPPPIPKVSLESIFTKPNDIEQLDQDKIITIIATGDVIPARGANWPAVTKGDFTYNWKETANFLKKGDITLINLEAPLTKNCPLQTEGFSFCGDERHIKGIVFAGINSVSLANNHIGNYGQAGIDETIALLEANKVGWSGFGHLDIQTAKEVRFGFLAFNGIGTQINRENLAKEIKASKPKVDVLIVSVHWGDEYVLTPRKYGNISPDDPQEIGHLIIDAGADLVIGNHPHTVQGVEFYEGKLITYAHGNFIFDQTWSQKTQEGVVGEYTFYISELKGLAYEAKLINVKFHPILVDKSYQPRFLSEKDGKHILDRMLKSSKLISPSKN</sequence>
<dbReference type="PANTHER" id="PTHR33393">
    <property type="entry name" value="POLYGLUTAMINE SYNTHESIS ACCESSORY PROTEIN RV0574C-RELATED"/>
    <property type="match status" value="1"/>
</dbReference>
<dbReference type="AlphaFoldDB" id="A0A1G1WD33"/>
<dbReference type="CDD" id="cd07381">
    <property type="entry name" value="MPP_CapA"/>
    <property type="match status" value="1"/>
</dbReference>
<proteinExistence type="inferred from homology"/>
<name>A0A1G1WD33_9BACT</name>
<accession>A0A1G1WD33</accession>
<reference evidence="4 5" key="1">
    <citation type="journal article" date="2016" name="Nat. Commun.">
        <title>Thousands of microbial genomes shed light on interconnected biogeochemical processes in an aquifer system.</title>
        <authorList>
            <person name="Anantharaman K."/>
            <person name="Brown C.T."/>
            <person name="Hug L.A."/>
            <person name="Sharon I."/>
            <person name="Castelle C.J."/>
            <person name="Probst A.J."/>
            <person name="Thomas B.C."/>
            <person name="Singh A."/>
            <person name="Wilkins M.J."/>
            <person name="Karaoz U."/>
            <person name="Brodie E.L."/>
            <person name="Williams K.H."/>
            <person name="Hubbard S.S."/>
            <person name="Banfield J.F."/>
        </authorList>
    </citation>
    <scope>NUCLEOTIDE SEQUENCE [LARGE SCALE GENOMIC DNA]</scope>
</reference>
<gene>
    <name evidence="4" type="ORF">A2Z11_01800</name>
</gene>
<dbReference type="InterPro" id="IPR052169">
    <property type="entry name" value="CW_Biosynth-Accessory"/>
</dbReference>
<comment type="similarity">
    <text evidence="1">Belongs to the CapA family.</text>
</comment>
<dbReference type="Gene3D" id="3.60.21.10">
    <property type="match status" value="1"/>
</dbReference>
<evidence type="ECO:0000256" key="1">
    <source>
        <dbReference type="ARBA" id="ARBA00005662"/>
    </source>
</evidence>
<dbReference type="Pfam" id="PF09587">
    <property type="entry name" value="PGA_cap"/>
    <property type="match status" value="1"/>
</dbReference>
<organism evidence="4 5">
    <name type="scientific">Candidatus Woykebacteria bacterium RBG_16_43_9</name>
    <dbReference type="NCBI Taxonomy" id="1802596"/>
    <lineage>
        <taxon>Bacteria</taxon>
        <taxon>Candidatus Woykeibacteriota</taxon>
    </lineage>
</organism>
<keyword evidence="2" id="KW-0812">Transmembrane</keyword>
<keyword evidence="2" id="KW-0472">Membrane</keyword>
<dbReference type="STRING" id="1802596.A2Z11_01800"/>
<protein>
    <recommendedName>
        <fullName evidence="3">Capsule synthesis protein CapA domain-containing protein</fullName>
    </recommendedName>
</protein>
<evidence type="ECO:0000313" key="5">
    <source>
        <dbReference type="Proteomes" id="UP000176389"/>
    </source>
</evidence>
<keyword evidence="2" id="KW-1133">Transmembrane helix</keyword>
<dbReference type="SUPFAM" id="SSF56300">
    <property type="entry name" value="Metallo-dependent phosphatases"/>
    <property type="match status" value="1"/>
</dbReference>
<dbReference type="Proteomes" id="UP000176389">
    <property type="component" value="Unassembled WGS sequence"/>
</dbReference>
<dbReference type="InterPro" id="IPR019079">
    <property type="entry name" value="Capsule_synth_CapA"/>
</dbReference>
<evidence type="ECO:0000259" key="3">
    <source>
        <dbReference type="SMART" id="SM00854"/>
    </source>
</evidence>
<evidence type="ECO:0000256" key="2">
    <source>
        <dbReference type="SAM" id="Phobius"/>
    </source>
</evidence>
<evidence type="ECO:0000313" key="4">
    <source>
        <dbReference type="EMBL" id="OGY25197.1"/>
    </source>
</evidence>
<dbReference type="InterPro" id="IPR029052">
    <property type="entry name" value="Metallo-depent_PP-like"/>
</dbReference>
<feature type="transmembrane region" description="Helical" evidence="2">
    <location>
        <begin position="7"/>
        <end position="27"/>
    </location>
</feature>
<dbReference type="SMART" id="SM00854">
    <property type="entry name" value="PGA_cap"/>
    <property type="match status" value="1"/>
</dbReference>
<dbReference type="EMBL" id="MHCS01000052">
    <property type="protein sequence ID" value="OGY25197.1"/>
    <property type="molecule type" value="Genomic_DNA"/>
</dbReference>
<dbReference type="PANTHER" id="PTHR33393:SF11">
    <property type="entry name" value="POLYGLUTAMINE SYNTHESIS ACCESSORY PROTEIN RV0574C-RELATED"/>
    <property type="match status" value="1"/>
</dbReference>
<feature type="domain" description="Capsule synthesis protein CapA" evidence="3">
    <location>
        <begin position="70"/>
        <end position="295"/>
    </location>
</feature>